<evidence type="ECO:0000256" key="6">
    <source>
        <dbReference type="ARBA" id="ARBA00023242"/>
    </source>
</evidence>
<feature type="domain" description="ALOG" evidence="7">
    <location>
        <begin position="51"/>
        <end position="123"/>
    </location>
</feature>
<name>A0ABN8RGJ9_9CNID</name>
<evidence type="ECO:0000313" key="8">
    <source>
        <dbReference type="EMBL" id="CAH3178535.1"/>
    </source>
</evidence>
<keyword evidence="3" id="KW-0805">Transcription regulation</keyword>
<reference evidence="8 9" key="1">
    <citation type="submission" date="2022-05" db="EMBL/GenBank/DDBJ databases">
        <authorList>
            <consortium name="Genoscope - CEA"/>
            <person name="William W."/>
        </authorList>
    </citation>
    <scope>NUCLEOTIDE SEQUENCE [LARGE SCALE GENOMIC DNA]</scope>
</reference>
<comment type="subcellular location">
    <subcellularLocation>
        <location evidence="1">Nucleus</location>
    </subcellularLocation>
</comment>
<protein>
    <recommendedName>
        <fullName evidence="7">ALOG domain-containing protein</fullName>
    </recommendedName>
</protein>
<gene>
    <name evidence="8" type="ORF">PEVE_00011838</name>
</gene>
<dbReference type="EMBL" id="CALNXI010001862">
    <property type="protein sequence ID" value="CAH3178535.1"/>
    <property type="molecule type" value="Genomic_DNA"/>
</dbReference>
<evidence type="ECO:0000256" key="5">
    <source>
        <dbReference type="ARBA" id="ARBA00023163"/>
    </source>
</evidence>
<keyword evidence="6" id="KW-0539">Nucleus</keyword>
<dbReference type="Proteomes" id="UP001159427">
    <property type="component" value="Unassembled WGS sequence"/>
</dbReference>
<proteinExistence type="inferred from homology"/>
<evidence type="ECO:0000256" key="3">
    <source>
        <dbReference type="ARBA" id="ARBA00023015"/>
    </source>
</evidence>
<keyword evidence="4" id="KW-0238">DNA-binding</keyword>
<dbReference type="Pfam" id="PF04852">
    <property type="entry name" value="ALOG_dom"/>
    <property type="match status" value="1"/>
</dbReference>
<comment type="similarity">
    <text evidence="2">Belongs to the plant homeotic and developmental regulators ALOG protein family.</text>
</comment>
<keyword evidence="9" id="KW-1185">Reference proteome</keyword>
<accession>A0ABN8RGJ9</accession>
<evidence type="ECO:0000259" key="7">
    <source>
        <dbReference type="Pfam" id="PF04852"/>
    </source>
</evidence>
<keyword evidence="5" id="KW-0804">Transcription</keyword>
<dbReference type="PANTHER" id="PTHR31165:SF2">
    <property type="entry name" value="ALOG DOMAIN-CONTAINING PROTEIN"/>
    <property type="match status" value="1"/>
</dbReference>
<dbReference type="PANTHER" id="PTHR31165">
    <property type="entry name" value="PROTEIN G1-LIKE2"/>
    <property type="match status" value="1"/>
</dbReference>
<organism evidence="8 9">
    <name type="scientific">Porites evermanni</name>
    <dbReference type="NCBI Taxonomy" id="104178"/>
    <lineage>
        <taxon>Eukaryota</taxon>
        <taxon>Metazoa</taxon>
        <taxon>Cnidaria</taxon>
        <taxon>Anthozoa</taxon>
        <taxon>Hexacorallia</taxon>
        <taxon>Scleractinia</taxon>
        <taxon>Fungiina</taxon>
        <taxon>Poritidae</taxon>
        <taxon>Porites</taxon>
    </lineage>
</organism>
<evidence type="ECO:0000313" key="9">
    <source>
        <dbReference type="Proteomes" id="UP001159427"/>
    </source>
</evidence>
<comment type="caution">
    <text evidence="8">The sequence shown here is derived from an EMBL/GenBank/DDBJ whole genome shotgun (WGS) entry which is preliminary data.</text>
</comment>
<evidence type="ECO:0000256" key="1">
    <source>
        <dbReference type="ARBA" id="ARBA00004123"/>
    </source>
</evidence>
<sequence length="125" mass="13768">MPHALSSWALKGIPTFHCSPPDLAPLCGNHAFYSAIFSIRYFPLRYHPLSRWKDRKGKTKKFHVPACSLFGTKQASLCACPTNLAAGTVNNLIGKLRSLFTDLGRGRKVTELLDVGNPASHASFR</sequence>
<dbReference type="InterPro" id="IPR006936">
    <property type="entry name" value="ALOG_dom"/>
</dbReference>
<feature type="non-terminal residue" evidence="8">
    <location>
        <position position="125"/>
    </location>
</feature>
<dbReference type="InterPro" id="IPR040222">
    <property type="entry name" value="ALOG"/>
</dbReference>
<evidence type="ECO:0000256" key="2">
    <source>
        <dbReference type="ARBA" id="ARBA00010308"/>
    </source>
</evidence>
<evidence type="ECO:0000256" key="4">
    <source>
        <dbReference type="ARBA" id="ARBA00023125"/>
    </source>
</evidence>